<dbReference type="Proteomes" id="UP000324022">
    <property type="component" value="Unassembled WGS sequence"/>
</dbReference>
<keyword evidence="3" id="KW-1185">Reference proteome</keyword>
<feature type="compositionally biased region" description="Acidic residues" evidence="1">
    <location>
        <begin position="143"/>
        <end position="153"/>
    </location>
</feature>
<feature type="region of interest" description="Disordered" evidence="1">
    <location>
        <begin position="135"/>
        <end position="163"/>
    </location>
</feature>
<evidence type="ECO:0000313" key="2">
    <source>
        <dbReference type="EMBL" id="SPO31355.1"/>
    </source>
</evidence>
<dbReference type="AlphaFoldDB" id="A0A5C3EMN5"/>
<protein>
    <submittedName>
        <fullName evidence="2">Uncharacterized protein</fullName>
    </submittedName>
</protein>
<name>A0A5C3EMN5_9BASI</name>
<organism evidence="2 3">
    <name type="scientific">Ustilago trichophora</name>
    <dbReference type="NCBI Taxonomy" id="86804"/>
    <lineage>
        <taxon>Eukaryota</taxon>
        <taxon>Fungi</taxon>
        <taxon>Dikarya</taxon>
        <taxon>Basidiomycota</taxon>
        <taxon>Ustilaginomycotina</taxon>
        <taxon>Ustilaginomycetes</taxon>
        <taxon>Ustilaginales</taxon>
        <taxon>Ustilaginaceae</taxon>
        <taxon>Ustilago</taxon>
    </lineage>
</organism>
<accession>A0A5C3EMN5</accession>
<evidence type="ECO:0000256" key="1">
    <source>
        <dbReference type="SAM" id="MobiDB-lite"/>
    </source>
</evidence>
<proteinExistence type="predicted"/>
<dbReference type="OrthoDB" id="5376498at2759"/>
<gene>
    <name evidence="2" type="ORF">UTRI_05839_B</name>
</gene>
<dbReference type="EMBL" id="OOIN01000037">
    <property type="protein sequence ID" value="SPO31355.1"/>
    <property type="molecule type" value="Genomic_DNA"/>
</dbReference>
<reference evidence="2 3" key="1">
    <citation type="submission" date="2018-03" db="EMBL/GenBank/DDBJ databases">
        <authorList>
            <person name="Guldener U."/>
        </authorList>
    </citation>
    <scope>NUCLEOTIDE SEQUENCE [LARGE SCALE GENOMIC DNA]</scope>
    <source>
        <strain evidence="2 3">NBRC100155</strain>
    </source>
</reference>
<sequence>MPVSLTETKDALVLRLKYHKTTLFVTCQPTTPLSSLKGDFLSAIRATNQPELSTQPQYTQPDGKSYPDWSTMDAEQDIGLFVAGSTGDDTVEGMTIFMPLDQDTAQADATVRKAGLKDSDAVCVGFRAQGASSISQPIVQFTDVEEEEDDAIDPDSVPPPLSD</sequence>
<evidence type="ECO:0000313" key="3">
    <source>
        <dbReference type="Proteomes" id="UP000324022"/>
    </source>
</evidence>